<dbReference type="GO" id="GO:0008270">
    <property type="term" value="F:zinc ion binding"/>
    <property type="evidence" value="ECO:0007669"/>
    <property type="project" value="UniProtKB-KW"/>
</dbReference>
<dbReference type="InParanoid" id="A0A1X7TK45"/>
<reference evidence="5" key="1">
    <citation type="submission" date="2017-05" db="UniProtKB">
        <authorList>
            <consortium name="EnsemblMetazoa"/>
        </authorList>
    </citation>
    <scope>IDENTIFICATION</scope>
</reference>
<keyword evidence="1 3" id="KW-0479">Metal-binding</keyword>
<dbReference type="PROSITE" id="PS50089">
    <property type="entry name" value="ZF_RING_2"/>
    <property type="match status" value="1"/>
</dbReference>
<sequence length="326" mass="36046">LNPDTVWLREELGPNTYFPDPVTGQFQFSSEVPSGAIFLVEGSNHSNATAIPSDSAISLNTAGPSTPRPLFHARKPSSTVNVKIIKAEMKRNSSGKAEFTFISQIFVGVTDATANVGYISNEIQKIWSHEYDLVTNDGLPIIDCPGTQGLKFWKTDSRKIYAVKSERTGVLTPDSEDEIEPLIKRKKVASKAKSLTSDIKSIRNDLKFLIDHVPPNVKIPLALYKRALESFSCQICKSIIVPPAIFSRCCKRILGCQICVDTWYQGSGAQMLMKKCPLCRFDRAYTETTTIRGLDDFLTVLNEIITFMPYNEDENFAGGSGSGDES</sequence>
<dbReference type="SUPFAM" id="SSF57850">
    <property type="entry name" value="RING/U-box"/>
    <property type="match status" value="1"/>
</dbReference>
<dbReference type="EnsemblMetazoa" id="Aqu2.1.15198_001">
    <property type="protein sequence ID" value="Aqu2.1.15198_001"/>
    <property type="gene ID" value="Aqu2.1.15198"/>
</dbReference>
<keyword evidence="1 3" id="KW-0863">Zinc-finger</keyword>
<feature type="domain" description="RING-type" evidence="4">
    <location>
        <begin position="233"/>
        <end position="280"/>
    </location>
</feature>
<evidence type="ECO:0000259" key="4">
    <source>
        <dbReference type="PROSITE" id="PS50089"/>
    </source>
</evidence>
<dbReference type="Gene3D" id="3.30.40.10">
    <property type="entry name" value="Zinc/RING finger domain, C3HC4 (zinc finger)"/>
    <property type="match status" value="1"/>
</dbReference>
<protein>
    <recommendedName>
        <fullName evidence="4">RING-type domain-containing protein</fullName>
    </recommendedName>
</protein>
<dbReference type="AlphaFoldDB" id="A0A1X7TK45"/>
<organism evidence="5">
    <name type="scientific">Amphimedon queenslandica</name>
    <name type="common">Sponge</name>
    <dbReference type="NCBI Taxonomy" id="400682"/>
    <lineage>
        <taxon>Eukaryota</taxon>
        <taxon>Metazoa</taxon>
        <taxon>Porifera</taxon>
        <taxon>Demospongiae</taxon>
        <taxon>Heteroscleromorpha</taxon>
        <taxon>Haplosclerida</taxon>
        <taxon>Niphatidae</taxon>
        <taxon>Amphimedon</taxon>
    </lineage>
</organism>
<evidence type="ECO:0000256" key="1">
    <source>
        <dbReference type="ARBA" id="ARBA00022771"/>
    </source>
</evidence>
<name>A0A1X7TK45_AMPQE</name>
<evidence type="ECO:0000313" key="5">
    <source>
        <dbReference type="EnsemblMetazoa" id="Aqu2.1.15198_001"/>
    </source>
</evidence>
<dbReference type="InterPro" id="IPR013083">
    <property type="entry name" value="Znf_RING/FYVE/PHD"/>
</dbReference>
<dbReference type="InterPro" id="IPR001841">
    <property type="entry name" value="Znf_RING"/>
</dbReference>
<accession>A0A1X7TK45</accession>
<evidence type="ECO:0000256" key="3">
    <source>
        <dbReference type="PROSITE-ProRule" id="PRU00175"/>
    </source>
</evidence>
<dbReference type="OrthoDB" id="5986829at2759"/>
<evidence type="ECO:0000256" key="2">
    <source>
        <dbReference type="ARBA" id="ARBA00022833"/>
    </source>
</evidence>
<proteinExistence type="predicted"/>
<keyword evidence="2" id="KW-0862">Zinc</keyword>